<dbReference type="EMBL" id="DS995906">
    <property type="protein sequence ID" value="EEA19037.1"/>
    <property type="molecule type" value="Genomic_DNA"/>
</dbReference>
<feature type="region of interest" description="Disordered" evidence="1">
    <location>
        <begin position="1"/>
        <end position="70"/>
    </location>
</feature>
<dbReference type="AlphaFoldDB" id="B6QVN2"/>
<protein>
    <submittedName>
        <fullName evidence="2">Uncharacterized protein</fullName>
    </submittedName>
</protein>
<evidence type="ECO:0000256" key="1">
    <source>
        <dbReference type="SAM" id="MobiDB-lite"/>
    </source>
</evidence>
<dbReference type="OrthoDB" id="2537141at2759"/>
<dbReference type="Proteomes" id="UP000001294">
    <property type="component" value="Unassembled WGS sequence"/>
</dbReference>
<dbReference type="STRING" id="441960.B6QVN2"/>
<dbReference type="VEuPathDB" id="FungiDB:PMAA_013040"/>
<dbReference type="HOGENOM" id="CLU_637936_0_0_1"/>
<gene>
    <name evidence="2" type="ORF">PMAA_013040</name>
</gene>
<organism evidence="2 3">
    <name type="scientific">Talaromyces marneffei (strain ATCC 18224 / CBS 334.59 / QM 7333)</name>
    <name type="common">Penicillium marneffei</name>
    <dbReference type="NCBI Taxonomy" id="441960"/>
    <lineage>
        <taxon>Eukaryota</taxon>
        <taxon>Fungi</taxon>
        <taxon>Dikarya</taxon>
        <taxon>Ascomycota</taxon>
        <taxon>Pezizomycotina</taxon>
        <taxon>Eurotiomycetes</taxon>
        <taxon>Eurotiomycetidae</taxon>
        <taxon>Eurotiales</taxon>
        <taxon>Trichocomaceae</taxon>
        <taxon>Talaromyces</taxon>
        <taxon>Talaromyces sect. Talaromyces</taxon>
    </lineage>
</organism>
<reference evidence="3" key="1">
    <citation type="journal article" date="2015" name="Genome Announc.">
        <title>Genome sequence of the AIDS-associated pathogen Penicillium marneffei (ATCC18224) and its near taxonomic relative Talaromyces stipitatus (ATCC10500).</title>
        <authorList>
            <person name="Nierman W.C."/>
            <person name="Fedorova-Abrams N.D."/>
            <person name="Andrianopoulos A."/>
        </authorList>
    </citation>
    <scope>NUCLEOTIDE SEQUENCE [LARGE SCALE GENOMIC DNA]</scope>
    <source>
        <strain evidence="3">ATCC 18224 / CBS 334.59 / QM 7333</strain>
    </source>
</reference>
<name>B6QVN2_TALMQ</name>
<accession>B6QVN2</accession>
<proteinExistence type="predicted"/>
<sequence length="430" mass="48969">MVQGCLSREIECDPVSETNSRNMQRAPARQGHSYEKRPRRRTKADRYEPYKEISVSEQGSPRPKHSQNNVTVIKRNDSRLAQKFCAKNVRTGRLTLTSNENLGIFKKGKTSSPVSCVKVSYPNFSELQFLAKDPQAAIPEEEVQASLYSEKHGLKSNAGSTDTLIEGELFKVLSDCHELSVPYEEYVPRYPNSRFISFQNLKDLCMETDNMWSARKEKHVFDHAIGDDIQSLNDAPSCYTRIEDAYYTTPERNAAKKSRQREDMFDMLLELAGNFDEDVQLKVLAELVEPCADGYELQAAGRTNYPHDMEDIDSNYAYNVPHMLEEGCGGSTTMKQGGHWASSNTAQRRYDDSMVPIGYNIRDYRGMEKGARVKVSTLGISSILDDRQFQFPQTPTPTLTTTHIPVYAAAQNQQTNTTPFRHFWRCNKLY</sequence>
<evidence type="ECO:0000313" key="2">
    <source>
        <dbReference type="EMBL" id="EEA19037.1"/>
    </source>
</evidence>
<keyword evidence="3" id="KW-1185">Reference proteome</keyword>
<evidence type="ECO:0000313" key="3">
    <source>
        <dbReference type="Proteomes" id="UP000001294"/>
    </source>
</evidence>